<comment type="similarity">
    <text evidence="1 6">Belongs to the universal ribosomal protein uL6 family.</text>
</comment>
<accession>A0AAT9IGR5</accession>
<evidence type="ECO:0000256" key="4">
    <source>
        <dbReference type="ARBA" id="ARBA00035454"/>
    </source>
</evidence>
<dbReference type="InterPro" id="IPR002358">
    <property type="entry name" value="Ribosomal_uL6_CS"/>
</dbReference>
<sequence length="178" mass="19939">MSRIAKLPIIVPKEVKIVLNYPIIHITGSFDSLSYKIHRYVNVRYKSNVLIFNTKIDDSKSWAQAGTARSIISSMIVGVSVGFVKKLKLSGVGYRIALSKKNVINMSLGYSHNVEYILPKGVLAESPSTTEIILKSANKQLVGQVASNLRSYRIPEPYKGKGIRYENEKVRIKEAKKK</sequence>
<dbReference type="GO" id="GO:0003735">
    <property type="term" value="F:structural constituent of ribosome"/>
    <property type="evidence" value="ECO:0007669"/>
    <property type="project" value="UniProtKB-UniRule"/>
</dbReference>
<keyword evidence="3 6" id="KW-0687">Ribonucleoprotein</keyword>
<dbReference type="Gene3D" id="3.90.930.12">
    <property type="entry name" value="Ribosomal protein L6, alpha-beta domain"/>
    <property type="match status" value="2"/>
</dbReference>
<dbReference type="InterPro" id="IPR000702">
    <property type="entry name" value="Ribosomal_uL6-like"/>
</dbReference>
<evidence type="ECO:0000256" key="6">
    <source>
        <dbReference type="RuleBase" id="RU003869"/>
    </source>
</evidence>
<proteinExistence type="inferred from homology"/>
<reference evidence="9" key="1">
    <citation type="submission" date="2024-06" db="EMBL/GenBank/DDBJ databases">
        <authorList>
            <person name="Manzano-Marin A."/>
            <person name="Manzano-Marin A."/>
            <person name="Alejandro Manzano Marin A."/>
        </authorList>
    </citation>
    <scope>NUCLEOTIDE SEQUENCE</scope>
    <source>
        <strain evidence="9">Ancorni-2928</strain>
    </source>
</reference>
<name>A0AAT9IGR5_9GAMM</name>
<dbReference type="PANTHER" id="PTHR11655:SF14">
    <property type="entry name" value="LARGE RIBOSOMAL SUBUNIT PROTEIN UL6M"/>
    <property type="match status" value="1"/>
</dbReference>
<gene>
    <name evidence="9" type="primary">rplF</name>
    <name evidence="9" type="ORF">BUANCORI2928_399</name>
</gene>
<dbReference type="GO" id="GO:0022625">
    <property type="term" value="C:cytosolic large ribosomal subunit"/>
    <property type="evidence" value="ECO:0007669"/>
    <property type="project" value="UniProtKB-UniRule"/>
</dbReference>
<dbReference type="GO" id="GO:0002181">
    <property type="term" value="P:cytoplasmic translation"/>
    <property type="evidence" value="ECO:0007669"/>
    <property type="project" value="TreeGrafter"/>
</dbReference>
<dbReference type="PROSITE" id="PS00525">
    <property type="entry name" value="RIBOSOMAL_L6_1"/>
    <property type="match status" value="1"/>
</dbReference>
<dbReference type="PANTHER" id="PTHR11655">
    <property type="entry name" value="60S/50S RIBOSOMAL PROTEIN L6/L9"/>
    <property type="match status" value="1"/>
</dbReference>
<evidence type="ECO:0000259" key="8">
    <source>
        <dbReference type="Pfam" id="PF00347"/>
    </source>
</evidence>
<dbReference type="InterPro" id="IPR019906">
    <property type="entry name" value="Ribosomal_uL6_bac-type"/>
</dbReference>
<dbReference type="EMBL" id="OZ060371">
    <property type="protein sequence ID" value="CAL4043817.1"/>
    <property type="molecule type" value="Genomic_DNA"/>
</dbReference>
<dbReference type="InterPro" id="IPR036789">
    <property type="entry name" value="Ribosomal_uL6-like_a/b-dom_sf"/>
</dbReference>
<evidence type="ECO:0000256" key="1">
    <source>
        <dbReference type="ARBA" id="ARBA00009356"/>
    </source>
</evidence>
<dbReference type="NCBIfam" id="TIGR03654">
    <property type="entry name" value="L6_bact"/>
    <property type="match status" value="1"/>
</dbReference>
<evidence type="ECO:0000256" key="7">
    <source>
        <dbReference type="RuleBase" id="RU003870"/>
    </source>
</evidence>
<feature type="domain" description="Large ribosomal subunit protein uL6 alpha-beta" evidence="8">
    <location>
        <begin position="11"/>
        <end position="82"/>
    </location>
</feature>
<keyword evidence="7" id="KW-0699">rRNA-binding</keyword>
<keyword evidence="7" id="KW-0694">RNA-binding</keyword>
<dbReference type="PRINTS" id="PR00059">
    <property type="entry name" value="RIBOSOMALL6"/>
</dbReference>
<keyword evidence="2 6" id="KW-0689">Ribosomal protein</keyword>
<dbReference type="SUPFAM" id="SSF56053">
    <property type="entry name" value="Ribosomal protein L6"/>
    <property type="match status" value="2"/>
</dbReference>
<dbReference type="InterPro" id="IPR020040">
    <property type="entry name" value="Ribosomal_uL6_a/b-dom"/>
</dbReference>
<comment type="function">
    <text evidence="7">This protein binds to the 23S rRNA, and is important in its secondary structure. It is located near the subunit interface in the base of the L7/L12 stalk, and near the tRNA binding site of the peptidyltransferase center.</text>
</comment>
<dbReference type="GO" id="GO:0019843">
    <property type="term" value="F:rRNA binding"/>
    <property type="evidence" value="ECO:0007669"/>
    <property type="project" value="UniProtKB-UniRule"/>
</dbReference>
<feature type="domain" description="Large ribosomal subunit protein uL6 alpha-beta" evidence="8">
    <location>
        <begin position="91"/>
        <end position="165"/>
    </location>
</feature>
<dbReference type="Pfam" id="PF00347">
    <property type="entry name" value="Ribosomal_L6"/>
    <property type="match status" value="2"/>
</dbReference>
<dbReference type="RefSeq" id="WP_367680926.1">
    <property type="nucleotide sequence ID" value="NZ_OZ060371.1"/>
</dbReference>
<dbReference type="PIRSF" id="PIRSF002162">
    <property type="entry name" value="Ribosomal_L6"/>
    <property type="match status" value="1"/>
</dbReference>
<dbReference type="FunFam" id="3.90.930.12:FF:000001">
    <property type="entry name" value="50S ribosomal protein L6"/>
    <property type="match status" value="1"/>
</dbReference>
<evidence type="ECO:0000313" key="9">
    <source>
        <dbReference type="EMBL" id="CAL4043817.1"/>
    </source>
</evidence>
<protein>
    <recommendedName>
        <fullName evidence="4 5">50S ribosomal protein L6</fullName>
    </recommendedName>
</protein>
<evidence type="ECO:0000256" key="5">
    <source>
        <dbReference type="NCBIfam" id="TIGR03654"/>
    </source>
</evidence>
<dbReference type="AlphaFoldDB" id="A0AAT9IGR5"/>
<evidence type="ECO:0000256" key="3">
    <source>
        <dbReference type="ARBA" id="ARBA00023274"/>
    </source>
</evidence>
<evidence type="ECO:0000256" key="2">
    <source>
        <dbReference type="ARBA" id="ARBA00022980"/>
    </source>
</evidence>
<organism evidence="9">
    <name type="scientific">Buchnera aphidicola</name>
    <name type="common">Anoecia corni</name>
    <dbReference type="NCBI Taxonomy" id="2994477"/>
    <lineage>
        <taxon>Bacteria</taxon>
        <taxon>Pseudomonadati</taxon>
        <taxon>Pseudomonadota</taxon>
        <taxon>Gammaproteobacteria</taxon>
        <taxon>Enterobacterales</taxon>
        <taxon>Erwiniaceae</taxon>
        <taxon>Buchnera</taxon>
    </lineage>
</organism>